<keyword evidence="2" id="KW-1185">Reference proteome</keyword>
<evidence type="ECO:0000313" key="1">
    <source>
        <dbReference type="EMBL" id="MDP9822121.1"/>
    </source>
</evidence>
<accession>A0ABT9NP95</accession>
<name>A0ABT9NP95_9ACTN</name>
<gene>
    <name evidence="1" type="ORF">J2S59_001930</name>
</gene>
<organism evidence="1 2">
    <name type="scientific">Nocardioides massiliensis</name>
    <dbReference type="NCBI Taxonomy" id="1325935"/>
    <lineage>
        <taxon>Bacteria</taxon>
        <taxon>Bacillati</taxon>
        <taxon>Actinomycetota</taxon>
        <taxon>Actinomycetes</taxon>
        <taxon>Propionibacteriales</taxon>
        <taxon>Nocardioidaceae</taxon>
        <taxon>Nocardioides</taxon>
    </lineage>
</organism>
<dbReference type="RefSeq" id="WP_181641627.1">
    <property type="nucleotide sequence ID" value="NZ_CCXJ01000129.1"/>
</dbReference>
<proteinExistence type="predicted"/>
<dbReference type="EMBL" id="JAUSQM010000001">
    <property type="protein sequence ID" value="MDP9822121.1"/>
    <property type="molecule type" value="Genomic_DNA"/>
</dbReference>
<comment type="caution">
    <text evidence="1">The sequence shown here is derived from an EMBL/GenBank/DDBJ whole genome shotgun (WGS) entry which is preliminary data.</text>
</comment>
<sequence>MDTPDPVLADARALVLRDLQATGAADAETVSALEDAVAIRRWWAEQWTEGAPYVAGLVAQDLQDALLTSRGKWPLCTACDHLDPHPLYIHPDLGGPDPTWVCEVSGIEVAPLGRL</sequence>
<reference evidence="1 2" key="1">
    <citation type="submission" date="2023-07" db="EMBL/GenBank/DDBJ databases">
        <title>Sequencing the genomes of 1000 actinobacteria strains.</title>
        <authorList>
            <person name="Klenk H.-P."/>
        </authorList>
    </citation>
    <scope>NUCLEOTIDE SEQUENCE [LARGE SCALE GENOMIC DNA]</scope>
    <source>
        <strain evidence="1 2">GD13</strain>
    </source>
</reference>
<evidence type="ECO:0000313" key="2">
    <source>
        <dbReference type="Proteomes" id="UP001240447"/>
    </source>
</evidence>
<dbReference type="Proteomes" id="UP001240447">
    <property type="component" value="Unassembled WGS sequence"/>
</dbReference>
<protein>
    <submittedName>
        <fullName evidence="1">Uncharacterized protein</fullName>
    </submittedName>
</protein>